<dbReference type="NCBIfam" id="TIGR00513">
    <property type="entry name" value="accA"/>
    <property type="match status" value="1"/>
</dbReference>
<dbReference type="GO" id="GO:0005524">
    <property type="term" value="F:ATP binding"/>
    <property type="evidence" value="ECO:0007669"/>
    <property type="project" value="UniProtKB-KW"/>
</dbReference>
<organism evidence="13 14">
    <name type="scientific">Candidatus Aquicultor secundus</name>
    <dbReference type="NCBI Taxonomy" id="1973895"/>
    <lineage>
        <taxon>Bacteria</taxon>
        <taxon>Bacillati</taxon>
        <taxon>Actinomycetota</taxon>
        <taxon>Candidatus Aquicultoria</taxon>
        <taxon>Candidatus Aquicultorales</taxon>
        <taxon>Candidatus Aquicultoraceae</taxon>
        <taxon>Candidatus Aquicultor</taxon>
    </lineage>
</organism>
<keyword evidence="11" id="KW-0175">Coiled coil</keyword>
<name>A0A2M7T771_9ACTN</name>
<evidence type="ECO:0000256" key="4">
    <source>
        <dbReference type="ARBA" id="ARBA00022741"/>
    </source>
</evidence>
<dbReference type="NCBIfam" id="NF041504">
    <property type="entry name" value="AccA_sub"/>
    <property type="match status" value="1"/>
</dbReference>
<dbReference type="RefSeq" id="WP_286678753.1">
    <property type="nucleotide sequence ID" value="NZ_MNXI01000102.1"/>
</dbReference>
<keyword evidence="3 10" id="KW-0808">Transferase</keyword>
<accession>A0A2M7T771</accession>
<keyword evidence="10" id="KW-0963">Cytoplasm</keyword>
<dbReference type="NCBIfam" id="NF004344">
    <property type="entry name" value="PRK05724.1"/>
    <property type="match status" value="1"/>
</dbReference>
<dbReference type="InterPro" id="IPR001095">
    <property type="entry name" value="Acetyl_CoA_COase_a_su"/>
</dbReference>
<evidence type="ECO:0000256" key="5">
    <source>
        <dbReference type="ARBA" id="ARBA00022832"/>
    </source>
</evidence>
<dbReference type="Pfam" id="PF03255">
    <property type="entry name" value="ACCA"/>
    <property type="match status" value="1"/>
</dbReference>
<dbReference type="GO" id="GO:0009317">
    <property type="term" value="C:acetyl-CoA carboxylase complex"/>
    <property type="evidence" value="ECO:0007669"/>
    <property type="project" value="InterPro"/>
</dbReference>
<keyword evidence="5 10" id="KW-0276">Fatty acid metabolism</keyword>
<dbReference type="InterPro" id="IPR011763">
    <property type="entry name" value="COA_CT_C"/>
</dbReference>
<feature type="coiled-coil region" evidence="11">
    <location>
        <begin position="12"/>
        <end position="50"/>
    </location>
</feature>
<proteinExistence type="inferred from homology"/>
<evidence type="ECO:0000256" key="6">
    <source>
        <dbReference type="ARBA" id="ARBA00022840"/>
    </source>
</evidence>
<evidence type="ECO:0000256" key="9">
    <source>
        <dbReference type="ARBA" id="ARBA00049152"/>
    </source>
</evidence>
<dbReference type="GO" id="GO:0003989">
    <property type="term" value="F:acetyl-CoA carboxylase activity"/>
    <property type="evidence" value="ECO:0007669"/>
    <property type="project" value="InterPro"/>
</dbReference>
<dbReference type="Gene3D" id="3.90.226.10">
    <property type="entry name" value="2-enoyl-CoA Hydratase, Chain A, domain 1"/>
    <property type="match status" value="1"/>
</dbReference>
<evidence type="ECO:0000256" key="8">
    <source>
        <dbReference type="ARBA" id="ARBA00023160"/>
    </source>
</evidence>
<protein>
    <recommendedName>
        <fullName evidence="10">Acetyl-coenzyme A carboxylase carboxyl transferase subunit alpha</fullName>
        <shortName evidence="10">ACCase subunit alpha</shortName>
        <shortName evidence="10">Acetyl-CoA carboxylase carboxyltransferase subunit alpha</shortName>
        <ecNumber evidence="10">2.1.3.15</ecNumber>
    </recommendedName>
</protein>
<evidence type="ECO:0000313" key="14">
    <source>
        <dbReference type="Proteomes" id="UP000230956"/>
    </source>
</evidence>
<dbReference type="SUPFAM" id="SSF52096">
    <property type="entry name" value="ClpP/crotonase"/>
    <property type="match status" value="1"/>
</dbReference>
<dbReference type="HAMAP" id="MF_00823">
    <property type="entry name" value="AcetylCoA_CT_alpha"/>
    <property type="match status" value="1"/>
</dbReference>
<dbReference type="EMBL" id="PFNG01000172">
    <property type="protein sequence ID" value="PIZ37434.1"/>
    <property type="molecule type" value="Genomic_DNA"/>
</dbReference>
<sequence length="333" mass="37190">MRKFSYDFERPLVELEEQLEQLKHLESAEKADIAEEIAYLEKQIEKLHIRTYENLTPWQRVQIARHPDRPRTSDYIEAIFTDFIELHGDRAFRDDQSIIGGFARLDGRKVMIIGHQKGRNTKENIARNFGMPHPEGYRKALRLMKLADKFRLPLITFVDTQGAYPGIEAEERGQAVAIAQDLLELSVLEVPVIVAVIGEGGSGGALAIGFGDRIIMLENAYYSVITPEGCASILWDGEGEGRGAEKAAEVLGLHADKLLELGIIDVIVKEPLGGAHHGPASVARGLKKELAKALKDLSSIDPNELVKKRYTRLRNIGYYTEYSGKPSVLDMQS</sequence>
<keyword evidence="8 10" id="KW-0275">Fatty acid biosynthesis</keyword>
<evidence type="ECO:0000256" key="1">
    <source>
        <dbReference type="ARBA" id="ARBA00004956"/>
    </source>
</evidence>
<evidence type="ECO:0000256" key="10">
    <source>
        <dbReference type="HAMAP-Rule" id="MF_00823"/>
    </source>
</evidence>
<evidence type="ECO:0000256" key="7">
    <source>
        <dbReference type="ARBA" id="ARBA00023098"/>
    </source>
</evidence>
<dbReference type="GO" id="GO:2001295">
    <property type="term" value="P:malonyl-CoA biosynthetic process"/>
    <property type="evidence" value="ECO:0007669"/>
    <property type="project" value="UniProtKB-UniRule"/>
</dbReference>
<keyword evidence="6 10" id="KW-0067">ATP-binding</keyword>
<dbReference type="Proteomes" id="UP000230956">
    <property type="component" value="Unassembled WGS sequence"/>
</dbReference>
<dbReference type="GO" id="GO:0016743">
    <property type="term" value="F:carboxyl- or carbamoyltransferase activity"/>
    <property type="evidence" value="ECO:0007669"/>
    <property type="project" value="UniProtKB-UniRule"/>
</dbReference>
<dbReference type="AlphaFoldDB" id="A0A2M7T771"/>
<evidence type="ECO:0000259" key="12">
    <source>
        <dbReference type="PROSITE" id="PS50989"/>
    </source>
</evidence>
<dbReference type="GO" id="GO:0006633">
    <property type="term" value="P:fatty acid biosynthetic process"/>
    <property type="evidence" value="ECO:0007669"/>
    <property type="project" value="UniProtKB-KW"/>
</dbReference>
<comment type="subunit">
    <text evidence="10">Acetyl-CoA carboxylase is a heterohexamer composed of biotin carboxyl carrier protein (AccB), biotin carboxylase (AccC) and two subunits each of ACCase subunit alpha (AccA) and ACCase subunit beta (AccD).</text>
</comment>
<comment type="pathway">
    <text evidence="1 10">Lipid metabolism; malonyl-CoA biosynthesis; malonyl-CoA from acetyl-CoA: step 1/1.</text>
</comment>
<dbReference type="PRINTS" id="PR01069">
    <property type="entry name" value="ACCCTRFRASEA"/>
</dbReference>
<evidence type="ECO:0000256" key="11">
    <source>
        <dbReference type="SAM" id="Coils"/>
    </source>
</evidence>
<dbReference type="PANTHER" id="PTHR42853:SF3">
    <property type="entry name" value="ACETYL-COENZYME A CARBOXYLASE CARBOXYL TRANSFERASE SUBUNIT ALPHA, CHLOROPLASTIC"/>
    <property type="match status" value="1"/>
</dbReference>
<dbReference type="UniPathway" id="UPA00655">
    <property type="reaction ID" value="UER00711"/>
</dbReference>
<dbReference type="PANTHER" id="PTHR42853">
    <property type="entry name" value="ACETYL-COENZYME A CARBOXYLASE CARBOXYL TRANSFERASE SUBUNIT ALPHA"/>
    <property type="match status" value="1"/>
</dbReference>
<keyword evidence="4 10" id="KW-0547">Nucleotide-binding</keyword>
<dbReference type="PROSITE" id="PS50989">
    <property type="entry name" value="COA_CT_CTER"/>
    <property type="match status" value="1"/>
</dbReference>
<comment type="similarity">
    <text evidence="10">Belongs to the AccA family.</text>
</comment>
<reference evidence="14" key="1">
    <citation type="submission" date="2017-09" db="EMBL/GenBank/DDBJ databases">
        <title>Depth-based differentiation of microbial function through sediment-hosted aquifers and enrichment of novel symbionts in the deep terrestrial subsurface.</title>
        <authorList>
            <person name="Probst A.J."/>
            <person name="Ladd B."/>
            <person name="Jarett J.K."/>
            <person name="Geller-Mcgrath D.E."/>
            <person name="Sieber C.M.K."/>
            <person name="Emerson J.B."/>
            <person name="Anantharaman K."/>
            <person name="Thomas B.C."/>
            <person name="Malmstrom R."/>
            <person name="Stieglmeier M."/>
            <person name="Klingl A."/>
            <person name="Woyke T."/>
            <person name="Ryan C.M."/>
            <person name="Banfield J.F."/>
        </authorList>
    </citation>
    <scope>NUCLEOTIDE SEQUENCE [LARGE SCALE GENOMIC DNA]</scope>
</reference>
<comment type="caution">
    <text evidence="13">The sequence shown here is derived from an EMBL/GenBank/DDBJ whole genome shotgun (WGS) entry which is preliminary data.</text>
</comment>
<comment type="catalytic activity">
    <reaction evidence="9 10">
        <text>N(6)-carboxybiotinyl-L-lysyl-[protein] + acetyl-CoA = N(6)-biotinyl-L-lysyl-[protein] + malonyl-CoA</text>
        <dbReference type="Rhea" id="RHEA:54728"/>
        <dbReference type="Rhea" id="RHEA-COMP:10505"/>
        <dbReference type="Rhea" id="RHEA-COMP:10506"/>
        <dbReference type="ChEBI" id="CHEBI:57288"/>
        <dbReference type="ChEBI" id="CHEBI:57384"/>
        <dbReference type="ChEBI" id="CHEBI:83144"/>
        <dbReference type="ChEBI" id="CHEBI:83145"/>
        <dbReference type="EC" id="2.1.3.15"/>
    </reaction>
</comment>
<gene>
    <name evidence="10" type="primary">accA</name>
    <name evidence="13" type="ORF">COY37_07300</name>
</gene>
<comment type="function">
    <text evidence="10">Component of the acetyl coenzyme A carboxylase (ACC) complex. First, biotin carboxylase catalyzes the carboxylation of biotin on its carrier protein (BCCP) and then the CO(2) group is transferred by the carboxyltransferase to acetyl-CoA to form malonyl-CoA.</text>
</comment>
<keyword evidence="2 10" id="KW-0444">Lipid biosynthesis</keyword>
<keyword evidence="7 10" id="KW-0443">Lipid metabolism</keyword>
<evidence type="ECO:0000256" key="3">
    <source>
        <dbReference type="ARBA" id="ARBA00022679"/>
    </source>
</evidence>
<comment type="subcellular location">
    <subcellularLocation>
        <location evidence="10">Cytoplasm</location>
    </subcellularLocation>
</comment>
<feature type="domain" description="CoA carboxyltransferase C-terminal" evidence="12">
    <location>
        <begin position="39"/>
        <end position="296"/>
    </location>
</feature>
<dbReference type="InterPro" id="IPR029045">
    <property type="entry name" value="ClpP/crotonase-like_dom_sf"/>
</dbReference>
<dbReference type="EC" id="2.1.3.15" evidence="10"/>
<evidence type="ECO:0000256" key="2">
    <source>
        <dbReference type="ARBA" id="ARBA00022516"/>
    </source>
</evidence>
<evidence type="ECO:0000313" key="13">
    <source>
        <dbReference type="EMBL" id="PIZ37434.1"/>
    </source>
</evidence>